<feature type="transmembrane region" description="Helical" evidence="1">
    <location>
        <begin position="38"/>
        <end position="57"/>
    </location>
</feature>
<evidence type="ECO:0000256" key="1">
    <source>
        <dbReference type="SAM" id="Phobius"/>
    </source>
</evidence>
<dbReference type="Pfam" id="PF13519">
    <property type="entry name" value="VWA_2"/>
    <property type="match status" value="1"/>
</dbReference>
<accession>A0A0V8RYE5</accession>
<name>A0A0V8RYE5_9ACTO</name>
<keyword evidence="1" id="KW-0812">Transmembrane</keyword>
<dbReference type="InterPro" id="IPR002035">
    <property type="entry name" value="VWF_A"/>
</dbReference>
<dbReference type="Proteomes" id="UP000054686">
    <property type="component" value="Unassembled WGS sequence"/>
</dbReference>
<feature type="transmembrane region" description="Helical" evidence="1">
    <location>
        <begin position="6"/>
        <end position="26"/>
    </location>
</feature>
<keyword evidence="1" id="KW-0472">Membrane</keyword>
<dbReference type="OrthoDB" id="9814325at2"/>
<keyword evidence="1" id="KW-1133">Transmembrane helix</keyword>
<dbReference type="Gene3D" id="3.40.50.410">
    <property type="entry name" value="von Willebrand factor, type A domain"/>
    <property type="match status" value="1"/>
</dbReference>
<comment type="caution">
    <text evidence="3">The sequence shown here is derived from an EMBL/GenBank/DDBJ whole genome shotgun (WGS) entry which is preliminary data.</text>
</comment>
<dbReference type="PROSITE" id="PS50234">
    <property type="entry name" value="VWFA"/>
    <property type="match status" value="1"/>
</dbReference>
<proteinExistence type="predicted"/>
<dbReference type="RefSeq" id="WP_060565878.1">
    <property type="nucleotide sequence ID" value="NZ_CP040006.1"/>
</dbReference>
<gene>
    <name evidence="3" type="ORF">APY09_01680</name>
</gene>
<dbReference type="EMBL" id="LLVT01000001">
    <property type="protein sequence ID" value="KSW13100.1"/>
    <property type="molecule type" value="Genomic_DNA"/>
</dbReference>
<evidence type="ECO:0000259" key="2">
    <source>
        <dbReference type="PROSITE" id="PS50234"/>
    </source>
</evidence>
<dbReference type="InterPro" id="IPR036465">
    <property type="entry name" value="vWFA_dom_sf"/>
</dbReference>
<protein>
    <recommendedName>
        <fullName evidence="2">VWFA domain-containing protein</fullName>
    </recommendedName>
</protein>
<feature type="domain" description="VWFA" evidence="2">
    <location>
        <begin position="69"/>
        <end position="272"/>
    </location>
</feature>
<dbReference type="AlphaFoldDB" id="A0A0V8RYE5"/>
<feature type="transmembrane region" description="Helical" evidence="1">
    <location>
        <begin position="311"/>
        <end position="333"/>
    </location>
</feature>
<evidence type="ECO:0000313" key="4">
    <source>
        <dbReference type="Proteomes" id="UP000054686"/>
    </source>
</evidence>
<sequence length="344" mass="37606">MIFRPVFHLALLGIIAVLGALFVFLSAKRATRRHVMDVLRRFLIVVTVIIMGAGPSIPGEAQEVTSTLEVYFVIDRTGSMAAEDWDGSKPRIDGVRNDISIMMNILTGSRFSIMSWDSRGHTDLPLTSDASAVISYMDSFDRELSSSSQGSSVNRPAQDLAKLLKKNKERHPQNVRALFVFSDGETSNQDHWTSAPSGNASDWDAVKEYIDGGLVLGYGTEEGGPMKVLRLGNSGSQSGGEPEYIHDSSKPDNPIAISKIDEAALKDVASRVGVDYVHSPDKSAIESHARSVLDKATTMAESRNLKDTYRYIIWPFALLLGALLAWEGATLALRAQQLRNSHAI</sequence>
<dbReference type="SUPFAM" id="SSF53300">
    <property type="entry name" value="vWA-like"/>
    <property type="match status" value="1"/>
</dbReference>
<organism evidence="3 4">
    <name type="scientific">Schaalia odontolytica</name>
    <dbReference type="NCBI Taxonomy" id="1660"/>
    <lineage>
        <taxon>Bacteria</taxon>
        <taxon>Bacillati</taxon>
        <taxon>Actinomycetota</taxon>
        <taxon>Actinomycetes</taxon>
        <taxon>Actinomycetales</taxon>
        <taxon>Actinomycetaceae</taxon>
        <taxon>Schaalia</taxon>
    </lineage>
</organism>
<reference evidence="3 4" key="1">
    <citation type="submission" date="2015-10" db="EMBL/GenBank/DDBJ databases">
        <title>Draft Genome of Actinomyces odontolyticus subsp. actinosynbacter strain XH001.</title>
        <authorList>
            <person name="Mclean J.S."/>
            <person name="He X."/>
        </authorList>
    </citation>
    <scope>NUCLEOTIDE SEQUENCE [LARGE SCALE GENOMIC DNA]</scope>
    <source>
        <strain evidence="3 4">XH001</strain>
    </source>
</reference>
<evidence type="ECO:0000313" key="3">
    <source>
        <dbReference type="EMBL" id="KSW13100.1"/>
    </source>
</evidence>